<evidence type="ECO:0000313" key="2">
    <source>
        <dbReference type="Proteomes" id="UP000058925"/>
    </source>
</evidence>
<dbReference type="KEGG" id="taa:NMY3_03643"/>
<dbReference type="Proteomes" id="UP000058925">
    <property type="component" value="Chromosome"/>
</dbReference>
<sequence>MYLTMMFMTTNDNAEEIMEEMVVASTGGYFNSRT</sequence>
<organism evidence="1 2">
    <name type="scientific">Candidatus Nitrosocosmicus oleophilus</name>
    <dbReference type="NCBI Taxonomy" id="1353260"/>
    <lineage>
        <taxon>Archaea</taxon>
        <taxon>Nitrososphaerota</taxon>
        <taxon>Nitrososphaeria</taxon>
        <taxon>Nitrososphaerales</taxon>
        <taxon>Nitrososphaeraceae</taxon>
        <taxon>Candidatus Nitrosocosmicus</taxon>
    </lineage>
</organism>
<reference evidence="2" key="1">
    <citation type="submission" date="2015-10" db="EMBL/GenBank/DDBJ databases">
        <title>Niche specialization of a soil ammonia-oxidizing archaeon, Candidatus Nitrosocosmicus oleophilus.</title>
        <authorList>
            <person name="Jung M.-Y."/>
            <person name="Rhee S.-K."/>
        </authorList>
    </citation>
    <scope>NUCLEOTIDE SEQUENCE [LARGE SCALE GENOMIC DNA]</scope>
    <source>
        <strain evidence="2">MY3</strain>
    </source>
</reference>
<dbReference type="EMBL" id="CP012850">
    <property type="protein sequence ID" value="ALI37825.1"/>
    <property type="molecule type" value="Genomic_DNA"/>
</dbReference>
<proteinExistence type="predicted"/>
<gene>
    <name evidence="1" type="ORF">NMY3_03643</name>
</gene>
<dbReference type="AlphaFoldDB" id="A0A654M2Z0"/>
<name>A0A654M2Z0_9ARCH</name>
<evidence type="ECO:0000313" key="1">
    <source>
        <dbReference type="EMBL" id="ALI37825.1"/>
    </source>
</evidence>
<protein>
    <submittedName>
        <fullName evidence="1">Uncharacterized protein</fullName>
    </submittedName>
</protein>
<keyword evidence="2" id="KW-1185">Reference proteome</keyword>
<accession>A0A654M2Z0</accession>